<organism evidence="1 2">
    <name type="scientific">Oceaniferula flava</name>
    <dbReference type="NCBI Taxonomy" id="2800421"/>
    <lineage>
        <taxon>Bacteria</taxon>
        <taxon>Pseudomonadati</taxon>
        <taxon>Verrucomicrobiota</taxon>
        <taxon>Verrucomicrobiia</taxon>
        <taxon>Verrucomicrobiales</taxon>
        <taxon>Verrucomicrobiaceae</taxon>
        <taxon>Oceaniferula</taxon>
    </lineage>
</organism>
<dbReference type="EMBL" id="JAENIG010000012">
    <property type="protein sequence ID" value="MBK1856374.1"/>
    <property type="molecule type" value="Genomic_DNA"/>
</dbReference>
<keyword evidence="2" id="KW-1185">Reference proteome</keyword>
<evidence type="ECO:0000313" key="2">
    <source>
        <dbReference type="Proteomes" id="UP000634206"/>
    </source>
</evidence>
<gene>
    <name evidence="1" type="ORF">JIN83_15480</name>
</gene>
<reference evidence="1" key="1">
    <citation type="submission" date="2021-01" db="EMBL/GenBank/DDBJ databases">
        <title>Modified the classification status of verrucomicrobia.</title>
        <authorList>
            <person name="Feng X."/>
        </authorList>
    </citation>
    <scope>NUCLEOTIDE SEQUENCE</scope>
    <source>
        <strain evidence="1">5K15</strain>
    </source>
</reference>
<protein>
    <submittedName>
        <fullName evidence="1">GxxExxY protein</fullName>
    </submittedName>
</protein>
<dbReference type="InterPro" id="IPR026350">
    <property type="entry name" value="GxxExxY"/>
</dbReference>
<dbReference type="NCBIfam" id="TIGR04256">
    <property type="entry name" value="GxxExxY"/>
    <property type="match status" value="1"/>
</dbReference>
<evidence type="ECO:0000313" key="1">
    <source>
        <dbReference type="EMBL" id="MBK1856374.1"/>
    </source>
</evidence>
<comment type="caution">
    <text evidence="1">The sequence shown here is derived from an EMBL/GenBank/DDBJ whole genome shotgun (WGS) entry which is preliminary data.</text>
</comment>
<accession>A0AAE2SGD1</accession>
<dbReference type="Proteomes" id="UP000634206">
    <property type="component" value="Unassembled WGS sequence"/>
</dbReference>
<sequence length="100" mass="11645">MDSVEDVYQECLEIEFDLQGIPFVAQPPLGLSYKGKPLRQSYKPDFICYDEIIIEIKAAKNLDDTHRAQLHNYLRATNKRLGILINFGHHPKIQIERIIH</sequence>
<dbReference type="AlphaFoldDB" id="A0AAE2SGD1"/>
<proteinExistence type="predicted"/>
<name>A0AAE2SGD1_9BACT</name>
<dbReference type="Pfam" id="PF13366">
    <property type="entry name" value="PDDEXK_3"/>
    <property type="match status" value="1"/>
</dbReference>